<protein>
    <recommendedName>
        <fullName evidence="5">Zn(2)-C6 fungal-type domain-containing protein</fullName>
    </recommendedName>
</protein>
<keyword evidence="7" id="KW-1185">Reference proteome</keyword>
<dbReference type="GO" id="GO:0006351">
    <property type="term" value="P:DNA-templated transcription"/>
    <property type="evidence" value="ECO:0007669"/>
    <property type="project" value="InterPro"/>
</dbReference>
<proteinExistence type="predicted"/>
<dbReference type="GO" id="GO:0005634">
    <property type="term" value="C:nucleus"/>
    <property type="evidence" value="ECO:0007669"/>
    <property type="project" value="UniProtKB-SubCell"/>
</dbReference>
<organism evidence="6 7">
    <name type="scientific">Dactylonectria estremocensis</name>
    <dbReference type="NCBI Taxonomy" id="1079267"/>
    <lineage>
        <taxon>Eukaryota</taxon>
        <taxon>Fungi</taxon>
        <taxon>Dikarya</taxon>
        <taxon>Ascomycota</taxon>
        <taxon>Pezizomycotina</taxon>
        <taxon>Sordariomycetes</taxon>
        <taxon>Hypocreomycetidae</taxon>
        <taxon>Hypocreales</taxon>
        <taxon>Nectriaceae</taxon>
        <taxon>Dactylonectria</taxon>
    </lineage>
</organism>
<dbReference type="Pfam" id="PF04082">
    <property type="entry name" value="Fungal_trans"/>
    <property type="match status" value="1"/>
</dbReference>
<keyword evidence="3" id="KW-0539">Nucleus</keyword>
<dbReference type="PROSITE" id="PS50048">
    <property type="entry name" value="ZN2_CY6_FUNGAL_2"/>
    <property type="match status" value="1"/>
</dbReference>
<dbReference type="GO" id="GO:0003677">
    <property type="term" value="F:DNA binding"/>
    <property type="evidence" value="ECO:0007669"/>
    <property type="project" value="InterPro"/>
</dbReference>
<dbReference type="PANTHER" id="PTHR31001">
    <property type="entry name" value="UNCHARACTERIZED TRANSCRIPTIONAL REGULATORY PROTEIN"/>
    <property type="match status" value="1"/>
</dbReference>
<evidence type="ECO:0000256" key="3">
    <source>
        <dbReference type="ARBA" id="ARBA00023242"/>
    </source>
</evidence>
<dbReference type="GO" id="GO:0008270">
    <property type="term" value="F:zinc ion binding"/>
    <property type="evidence" value="ECO:0007669"/>
    <property type="project" value="InterPro"/>
</dbReference>
<dbReference type="Gene3D" id="4.10.240.10">
    <property type="entry name" value="Zn(2)-C6 fungal-type DNA-binding domain"/>
    <property type="match status" value="1"/>
</dbReference>
<dbReference type="CDD" id="cd12148">
    <property type="entry name" value="fungal_TF_MHR"/>
    <property type="match status" value="1"/>
</dbReference>
<feature type="domain" description="Zn(2)-C6 fungal-type" evidence="5">
    <location>
        <begin position="11"/>
        <end position="40"/>
    </location>
</feature>
<dbReference type="SMART" id="SM00066">
    <property type="entry name" value="GAL4"/>
    <property type="match status" value="1"/>
</dbReference>
<comment type="caution">
    <text evidence="6">The sequence shown here is derived from an EMBL/GenBank/DDBJ whole genome shotgun (WGS) entry which is preliminary data.</text>
</comment>
<dbReference type="InterPro" id="IPR036864">
    <property type="entry name" value="Zn2-C6_fun-type_DNA-bd_sf"/>
</dbReference>
<dbReference type="PANTHER" id="PTHR31001:SF50">
    <property type="entry name" value="ZN(II)2CYS6 TRANSCRIPTION FACTOR (EUROFUNG)"/>
    <property type="match status" value="1"/>
</dbReference>
<evidence type="ECO:0000313" key="7">
    <source>
        <dbReference type="Proteomes" id="UP000717696"/>
    </source>
</evidence>
<evidence type="ECO:0000256" key="1">
    <source>
        <dbReference type="ARBA" id="ARBA00004123"/>
    </source>
</evidence>
<evidence type="ECO:0000256" key="2">
    <source>
        <dbReference type="ARBA" id="ARBA00022723"/>
    </source>
</evidence>
<sequence>MSSDVINFNKPCSACRRRKVRCDKAQPCNNCIRHRVSCVYEAPRESVMSQQVLQDRVERLERMVEDLTAFSLSNHGPQPVRRSSSSATSPFSSFDDYMDTPADAGNQVFGPGSSYHMGPDSWMNIDHLGYSPHHLLNVCLDDDAEQRPTWTMSMSHLRPKDLSHFHLPIYKEDVMFGMFFDYVEPFIRINHQGHFWQLIGDFRSGNCAFGREVEALMFATQHITASVLPASFIQEKLGLVQSDLVNHLQRATEFAFDQANIMRSRSTVLFNALLYYITTQFHTGNCEAGSSLLGLASSIARRVGMHRDPAYYGYTAWCVEMRRRMWGHLAALDAQSCNADGSESVLMTMSDVQRPLNVNDSEWNNSKLARGDPGPRDREGFSDASTALIRREICRASHNISEARKTGTNCYDLVAIVEETTKYVQLKFLHHFDGSDPMHHVMTKWYGAMIKSLTVSVLYLHASPSRPKLQCHSFEQLQGRLYEDCLACLEDLSQGEKAATEYHWQWAFRWPMPLHVIAGLLSCLSRLPEHRDSDRAWEQIDAAFRRYNNDVVTMAKVPAWHSIETLCDQAMLQHPNQKHEGRAYTKRLHTSRPLPGTEMHKLAGMPGGGVYGIDVYEGGPGKPGLDHGIPTEVAISMGFSDSDIDAVFFNVNGEDEYLSIDI</sequence>
<dbReference type="InterPro" id="IPR050613">
    <property type="entry name" value="Sec_Metabolite_Reg"/>
</dbReference>
<name>A0A9P9J566_9HYPO</name>
<dbReference type="GO" id="GO:0000981">
    <property type="term" value="F:DNA-binding transcription factor activity, RNA polymerase II-specific"/>
    <property type="evidence" value="ECO:0007669"/>
    <property type="project" value="InterPro"/>
</dbReference>
<reference evidence="6" key="1">
    <citation type="journal article" date="2021" name="Nat. Commun.">
        <title>Genetic determinants of endophytism in the Arabidopsis root mycobiome.</title>
        <authorList>
            <person name="Mesny F."/>
            <person name="Miyauchi S."/>
            <person name="Thiergart T."/>
            <person name="Pickel B."/>
            <person name="Atanasova L."/>
            <person name="Karlsson M."/>
            <person name="Huettel B."/>
            <person name="Barry K.W."/>
            <person name="Haridas S."/>
            <person name="Chen C."/>
            <person name="Bauer D."/>
            <person name="Andreopoulos W."/>
            <person name="Pangilinan J."/>
            <person name="LaButti K."/>
            <person name="Riley R."/>
            <person name="Lipzen A."/>
            <person name="Clum A."/>
            <person name="Drula E."/>
            <person name="Henrissat B."/>
            <person name="Kohler A."/>
            <person name="Grigoriev I.V."/>
            <person name="Martin F.M."/>
            <person name="Hacquard S."/>
        </authorList>
    </citation>
    <scope>NUCLEOTIDE SEQUENCE</scope>
    <source>
        <strain evidence="6">MPI-CAGE-AT-0021</strain>
    </source>
</reference>
<feature type="compositionally biased region" description="Basic and acidic residues" evidence="4">
    <location>
        <begin position="369"/>
        <end position="381"/>
    </location>
</feature>
<dbReference type="InterPro" id="IPR001138">
    <property type="entry name" value="Zn2Cys6_DnaBD"/>
</dbReference>
<gene>
    <name evidence="6" type="ORF">B0J13DRAFT_288395</name>
</gene>
<dbReference type="EMBL" id="JAGMUU010000006">
    <property type="protein sequence ID" value="KAH7150409.1"/>
    <property type="molecule type" value="Genomic_DNA"/>
</dbReference>
<dbReference type="AlphaFoldDB" id="A0A9P9J566"/>
<evidence type="ECO:0000256" key="4">
    <source>
        <dbReference type="SAM" id="MobiDB-lite"/>
    </source>
</evidence>
<feature type="region of interest" description="Disordered" evidence="4">
    <location>
        <begin position="361"/>
        <end position="381"/>
    </location>
</feature>
<keyword evidence="2" id="KW-0479">Metal-binding</keyword>
<dbReference type="Pfam" id="PF00172">
    <property type="entry name" value="Zn_clus"/>
    <property type="match status" value="1"/>
</dbReference>
<dbReference type="PROSITE" id="PS00463">
    <property type="entry name" value="ZN2_CY6_FUNGAL_1"/>
    <property type="match status" value="1"/>
</dbReference>
<comment type="subcellular location">
    <subcellularLocation>
        <location evidence="1">Nucleus</location>
    </subcellularLocation>
</comment>
<evidence type="ECO:0000259" key="5">
    <source>
        <dbReference type="PROSITE" id="PS50048"/>
    </source>
</evidence>
<dbReference type="InterPro" id="IPR007219">
    <property type="entry name" value="XnlR_reg_dom"/>
</dbReference>
<dbReference type="SUPFAM" id="SSF57701">
    <property type="entry name" value="Zn2/Cys6 DNA-binding domain"/>
    <property type="match status" value="1"/>
</dbReference>
<dbReference type="OrthoDB" id="435881at2759"/>
<dbReference type="Proteomes" id="UP000717696">
    <property type="component" value="Unassembled WGS sequence"/>
</dbReference>
<evidence type="ECO:0000313" key="6">
    <source>
        <dbReference type="EMBL" id="KAH7150409.1"/>
    </source>
</evidence>
<dbReference type="CDD" id="cd00067">
    <property type="entry name" value="GAL4"/>
    <property type="match status" value="1"/>
</dbReference>
<accession>A0A9P9J566</accession>